<dbReference type="SUPFAM" id="SSF88713">
    <property type="entry name" value="Glycoside hydrolase/deacetylase"/>
    <property type="match status" value="1"/>
</dbReference>
<evidence type="ECO:0000313" key="3">
    <source>
        <dbReference type="Proteomes" id="UP000030853"/>
    </source>
</evidence>
<dbReference type="PANTHER" id="PTHR47561:SF1">
    <property type="entry name" value="POLYSACCHARIDE DEACETYLASE FAMILY PROTEIN (AFU_ORTHOLOGUE AFUA_6G05030)"/>
    <property type="match status" value="1"/>
</dbReference>
<dbReference type="RefSeq" id="WP_039329626.1">
    <property type="nucleotide sequence ID" value="NZ_JTJJ01000028.1"/>
</dbReference>
<evidence type="ECO:0000313" key="2">
    <source>
        <dbReference type="EMBL" id="KHJ68747.1"/>
    </source>
</evidence>
<dbReference type="InterPro" id="IPR002509">
    <property type="entry name" value="NODB_dom"/>
</dbReference>
<name>A0A0B1RBZ7_9GAMM</name>
<dbReference type="GO" id="GO:0005975">
    <property type="term" value="P:carbohydrate metabolic process"/>
    <property type="evidence" value="ECO:0007669"/>
    <property type="project" value="InterPro"/>
</dbReference>
<evidence type="ECO:0000259" key="1">
    <source>
        <dbReference type="PROSITE" id="PS51677"/>
    </source>
</evidence>
<sequence>MTESSRWPLGFQSAAVLTIDFNDIHGILTQAPAVAGRDKTLSVWRYGTLRGVDRLLALLAEKQLKASWCLPAIVAEEQAELLQRIVAEGHEIACSGDSHEDFSQLTLAQQIDSVARGCDKLAQLTGKPILGFRTPAGQWKPGLAEALVAQGIRWSSSWRGDDLPYFHPGTRLVELPMHYTLEDEPYFAFNLSPAIPPGQSRIAPYAETLANMTQDFHGFHRFGLCYLLRLHPEIMGTAGRISLLRELIDTLQQHNVWIATAEQVAAHWQSQPGNDISHPAEVFTRITGGAHGFNA</sequence>
<proteinExistence type="predicted"/>
<dbReference type="CDD" id="cd10938">
    <property type="entry name" value="CE4_HpPgdA_like"/>
    <property type="match status" value="1"/>
</dbReference>
<dbReference type="InterPro" id="IPR037950">
    <property type="entry name" value="PgdA-like"/>
</dbReference>
<dbReference type="PANTHER" id="PTHR47561">
    <property type="entry name" value="POLYSACCHARIDE DEACETYLASE FAMILY PROTEIN (AFU_ORTHOLOGUE AFUA_6G05030)"/>
    <property type="match status" value="1"/>
</dbReference>
<dbReference type="Proteomes" id="UP000030853">
    <property type="component" value="Unassembled WGS sequence"/>
</dbReference>
<accession>A0A0B1RBZ7</accession>
<dbReference type="Gene3D" id="3.20.20.370">
    <property type="entry name" value="Glycoside hydrolase/deacetylase"/>
    <property type="match status" value="1"/>
</dbReference>
<feature type="domain" description="NodB homology" evidence="1">
    <location>
        <begin position="37"/>
        <end position="259"/>
    </location>
</feature>
<dbReference type="GO" id="GO:0016810">
    <property type="term" value="F:hydrolase activity, acting on carbon-nitrogen (but not peptide) bonds"/>
    <property type="evidence" value="ECO:0007669"/>
    <property type="project" value="InterPro"/>
</dbReference>
<dbReference type="EMBL" id="JTJJ01000028">
    <property type="protein sequence ID" value="KHJ68747.1"/>
    <property type="molecule type" value="Genomic_DNA"/>
</dbReference>
<comment type="caution">
    <text evidence="2">The sequence shown here is derived from an EMBL/GenBank/DDBJ whole genome shotgun (WGS) entry which is preliminary data.</text>
</comment>
<dbReference type="InterPro" id="IPR011330">
    <property type="entry name" value="Glyco_hydro/deAcase_b/a-brl"/>
</dbReference>
<organism evidence="2 3">
    <name type="scientific">Pantoea rodasii</name>
    <dbReference type="NCBI Taxonomy" id="1076549"/>
    <lineage>
        <taxon>Bacteria</taxon>
        <taxon>Pseudomonadati</taxon>
        <taxon>Pseudomonadota</taxon>
        <taxon>Gammaproteobacteria</taxon>
        <taxon>Enterobacterales</taxon>
        <taxon>Erwiniaceae</taxon>
        <taxon>Pantoea</taxon>
    </lineage>
</organism>
<reference evidence="2 3" key="1">
    <citation type="submission" date="2014-11" db="EMBL/GenBank/DDBJ databases">
        <title>Genome sequencing of Pantoea rodasii ND03.</title>
        <authorList>
            <person name="Muhamad Yunos N.Y."/>
            <person name="Chan K.-G."/>
        </authorList>
    </citation>
    <scope>NUCLEOTIDE SEQUENCE [LARGE SCALE GENOMIC DNA]</scope>
    <source>
        <strain evidence="2 3">ND03</strain>
    </source>
</reference>
<protein>
    <submittedName>
        <fullName evidence="2">Polysaccharide deacetylase</fullName>
    </submittedName>
</protein>
<dbReference type="PROSITE" id="PS51677">
    <property type="entry name" value="NODB"/>
    <property type="match status" value="1"/>
</dbReference>
<gene>
    <name evidence="2" type="ORF">QU24_07250</name>
</gene>
<dbReference type="AlphaFoldDB" id="A0A0B1RBZ7"/>
<dbReference type="Pfam" id="PF01522">
    <property type="entry name" value="Polysacc_deac_1"/>
    <property type="match status" value="1"/>
</dbReference>